<organism evidence="3 4">
    <name type="scientific">Pseudonocardia eucalypti</name>
    <dbReference type="NCBI Taxonomy" id="648755"/>
    <lineage>
        <taxon>Bacteria</taxon>
        <taxon>Bacillati</taxon>
        <taxon>Actinomycetota</taxon>
        <taxon>Actinomycetes</taxon>
        <taxon>Pseudonocardiales</taxon>
        <taxon>Pseudonocardiaceae</taxon>
        <taxon>Pseudonocardia</taxon>
    </lineage>
</organism>
<dbReference type="InterPro" id="IPR029068">
    <property type="entry name" value="Glyas_Bleomycin-R_OHBP_Dase"/>
</dbReference>
<protein>
    <submittedName>
        <fullName evidence="3">VOC family protein</fullName>
    </submittedName>
</protein>
<evidence type="ECO:0000256" key="1">
    <source>
        <dbReference type="ARBA" id="ARBA00022723"/>
    </source>
</evidence>
<evidence type="ECO:0000313" key="3">
    <source>
        <dbReference type="EMBL" id="GAA5161856.1"/>
    </source>
</evidence>
<dbReference type="CDD" id="cd06587">
    <property type="entry name" value="VOC"/>
    <property type="match status" value="1"/>
</dbReference>
<dbReference type="SUPFAM" id="SSF54593">
    <property type="entry name" value="Glyoxalase/Bleomycin resistance protein/Dihydroxybiphenyl dioxygenase"/>
    <property type="match status" value="1"/>
</dbReference>
<evidence type="ECO:0000259" key="2">
    <source>
        <dbReference type="PROSITE" id="PS51819"/>
    </source>
</evidence>
<keyword evidence="4" id="KW-1185">Reference proteome</keyword>
<proteinExistence type="predicted"/>
<dbReference type="InterPro" id="IPR004360">
    <property type="entry name" value="Glyas_Fos-R_dOase_dom"/>
</dbReference>
<dbReference type="Pfam" id="PF00903">
    <property type="entry name" value="Glyoxalase"/>
    <property type="match status" value="1"/>
</dbReference>
<dbReference type="Proteomes" id="UP001428817">
    <property type="component" value="Unassembled WGS sequence"/>
</dbReference>
<keyword evidence="1" id="KW-0479">Metal-binding</keyword>
<dbReference type="PROSITE" id="PS51819">
    <property type="entry name" value="VOC"/>
    <property type="match status" value="1"/>
</dbReference>
<reference evidence="4" key="1">
    <citation type="journal article" date="2019" name="Int. J. Syst. Evol. Microbiol.">
        <title>The Global Catalogue of Microorganisms (GCM) 10K type strain sequencing project: providing services to taxonomists for standard genome sequencing and annotation.</title>
        <authorList>
            <consortium name="The Broad Institute Genomics Platform"/>
            <consortium name="The Broad Institute Genome Sequencing Center for Infectious Disease"/>
            <person name="Wu L."/>
            <person name="Ma J."/>
        </authorList>
    </citation>
    <scope>NUCLEOTIDE SEQUENCE [LARGE SCALE GENOMIC DNA]</scope>
    <source>
        <strain evidence="4">JCM 18303</strain>
    </source>
</reference>
<accession>A0ABP9QH60</accession>
<sequence length="133" mass="14093">MTTTAPNELARVRYLIDDVRAAVDFYTTHLGFTVDFDAAPAFAAVVRGPLQLLLAGPKSSAARPMPDGATPIPGGWNRLQLVVEDLAAEVARLRAAGVSFRNDIISGPGGQQVLLQDPAGNLVELFQPAPTTR</sequence>
<dbReference type="PANTHER" id="PTHR43048:SF4">
    <property type="entry name" value="RING-CLEAVING DIOXYGENASE-RELATED"/>
    <property type="match status" value="1"/>
</dbReference>
<dbReference type="InterPro" id="IPR037523">
    <property type="entry name" value="VOC_core"/>
</dbReference>
<feature type="domain" description="VOC" evidence="2">
    <location>
        <begin position="8"/>
        <end position="128"/>
    </location>
</feature>
<dbReference type="EMBL" id="BAABJP010000024">
    <property type="protein sequence ID" value="GAA5161856.1"/>
    <property type="molecule type" value="Genomic_DNA"/>
</dbReference>
<dbReference type="RefSeq" id="WP_185060157.1">
    <property type="nucleotide sequence ID" value="NZ_BAABJP010000024.1"/>
</dbReference>
<gene>
    <name evidence="3" type="ORF">GCM10023321_46720</name>
</gene>
<evidence type="ECO:0000313" key="4">
    <source>
        <dbReference type="Proteomes" id="UP001428817"/>
    </source>
</evidence>
<dbReference type="Gene3D" id="3.10.180.10">
    <property type="entry name" value="2,3-Dihydroxybiphenyl 1,2-Dioxygenase, domain 1"/>
    <property type="match status" value="1"/>
</dbReference>
<comment type="caution">
    <text evidence="3">The sequence shown here is derived from an EMBL/GenBank/DDBJ whole genome shotgun (WGS) entry which is preliminary data.</text>
</comment>
<name>A0ABP9QH60_9PSEU</name>
<dbReference type="InterPro" id="IPR051785">
    <property type="entry name" value="MMCE/EMCE_epimerase"/>
</dbReference>
<dbReference type="PANTHER" id="PTHR43048">
    <property type="entry name" value="METHYLMALONYL-COA EPIMERASE"/>
    <property type="match status" value="1"/>
</dbReference>